<proteinExistence type="predicted"/>
<comment type="caution">
    <text evidence="5">The sequence shown here is derived from an EMBL/GenBank/DDBJ whole genome shotgun (WGS) entry which is preliminary data.</text>
</comment>
<protein>
    <recommendedName>
        <fullName evidence="4">Ubiquitin-like domain-containing protein</fullName>
    </recommendedName>
</protein>
<evidence type="ECO:0000256" key="1">
    <source>
        <dbReference type="ARBA" id="ARBA00004514"/>
    </source>
</evidence>
<accession>A0A8H5G1T1</accession>
<dbReference type="CDD" id="cd17039">
    <property type="entry name" value="Ubl_ubiquitin_like"/>
    <property type="match status" value="1"/>
</dbReference>
<dbReference type="GO" id="GO:0051087">
    <property type="term" value="F:protein-folding chaperone binding"/>
    <property type="evidence" value="ECO:0007669"/>
    <property type="project" value="TreeGrafter"/>
</dbReference>
<dbReference type="InterPro" id="IPR000626">
    <property type="entry name" value="Ubiquitin-like_dom"/>
</dbReference>
<dbReference type="PROSITE" id="PS50053">
    <property type="entry name" value="UBIQUITIN_2"/>
    <property type="match status" value="1"/>
</dbReference>
<evidence type="ECO:0000313" key="6">
    <source>
        <dbReference type="Proteomes" id="UP000559027"/>
    </source>
</evidence>
<dbReference type="InterPro" id="IPR047154">
    <property type="entry name" value="UBL4A-like"/>
</dbReference>
<dbReference type="Pfam" id="PF00240">
    <property type="entry name" value="ubiquitin"/>
    <property type="match status" value="1"/>
</dbReference>
<gene>
    <name evidence="5" type="ORF">D9756_006708</name>
</gene>
<evidence type="ECO:0000256" key="2">
    <source>
        <dbReference type="ARBA" id="ARBA00022490"/>
    </source>
</evidence>
<dbReference type="OrthoDB" id="428577at2759"/>
<keyword evidence="2" id="KW-0963">Cytoplasm</keyword>
<feature type="region of interest" description="Disordered" evidence="3">
    <location>
        <begin position="178"/>
        <end position="214"/>
    </location>
</feature>
<dbReference type="Proteomes" id="UP000559027">
    <property type="component" value="Unassembled WGS sequence"/>
</dbReference>
<dbReference type="InterPro" id="IPR029071">
    <property type="entry name" value="Ubiquitin-like_domsf"/>
</dbReference>
<dbReference type="EMBL" id="JAACJO010000006">
    <property type="protein sequence ID" value="KAF5356779.1"/>
    <property type="molecule type" value="Genomic_DNA"/>
</dbReference>
<dbReference type="AlphaFoldDB" id="A0A8H5G1T1"/>
<dbReference type="SMART" id="SM00213">
    <property type="entry name" value="UBQ"/>
    <property type="match status" value="1"/>
</dbReference>
<feature type="compositionally biased region" description="Low complexity" evidence="3">
    <location>
        <begin position="203"/>
        <end position="214"/>
    </location>
</feature>
<feature type="domain" description="Ubiquitin-like" evidence="4">
    <location>
        <begin position="74"/>
        <end position="148"/>
    </location>
</feature>
<evidence type="ECO:0000313" key="5">
    <source>
        <dbReference type="EMBL" id="KAF5356779.1"/>
    </source>
</evidence>
<name>A0A8H5G1T1_9AGAR</name>
<dbReference type="GO" id="GO:0006620">
    <property type="term" value="P:post-translational protein targeting to endoplasmic reticulum membrane"/>
    <property type="evidence" value="ECO:0007669"/>
    <property type="project" value="InterPro"/>
</dbReference>
<sequence length="299" mass="32448">MSNRISLLHMAAQAEIAFAQTFLQTLSTQPVTYANDYRQPLENSLKRVPIFPLPPPPKRQHVDSSASGAASSQIALTFKSLKPPASYTLTVSPTDTIATIKAQLATTHNTAPPADAQRFLVKGKALADAKLLKEYNVQDGDTVNLMLKPGANWDPSKPREEKVEREILQPKPVPAVPGLFVSDESAPVGKRTRHSRAPSIVLSPSPSSDAPGAAPERDILLTLDSETTAPVETMTTYHTTVANPEFWEKLLAFVRNEFTKEADALQAWEDFLRASKGSLTASEIAKIRDHVGIMGMAGT</sequence>
<keyword evidence="6" id="KW-1185">Reference proteome</keyword>
<evidence type="ECO:0000256" key="3">
    <source>
        <dbReference type="SAM" id="MobiDB-lite"/>
    </source>
</evidence>
<dbReference type="Gene3D" id="3.10.20.90">
    <property type="entry name" value="Phosphatidylinositol 3-kinase Catalytic Subunit, Chain A, domain 1"/>
    <property type="match status" value="1"/>
</dbReference>
<evidence type="ECO:0000259" key="4">
    <source>
        <dbReference type="PROSITE" id="PS50053"/>
    </source>
</evidence>
<dbReference type="GO" id="GO:0071816">
    <property type="term" value="P:tail-anchored membrane protein insertion into ER membrane"/>
    <property type="evidence" value="ECO:0007669"/>
    <property type="project" value="TreeGrafter"/>
</dbReference>
<organism evidence="5 6">
    <name type="scientific">Leucocoprinus leucothites</name>
    <dbReference type="NCBI Taxonomy" id="201217"/>
    <lineage>
        <taxon>Eukaryota</taxon>
        <taxon>Fungi</taxon>
        <taxon>Dikarya</taxon>
        <taxon>Basidiomycota</taxon>
        <taxon>Agaricomycotina</taxon>
        <taxon>Agaricomycetes</taxon>
        <taxon>Agaricomycetidae</taxon>
        <taxon>Agaricales</taxon>
        <taxon>Agaricineae</taxon>
        <taxon>Agaricaceae</taxon>
        <taxon>Leucocoprinus</taxon>
    </lineage>
</organism>
<dbReference type="PANTHER" id="PTHR46555">
    <property type="entry name" value="UBIQUITIN-LIKE PROTEIN 4A"/>
    <property type="match status" value="1"/>
</dbReference>
<dbReference type="SUPFAM" id="SSF54236">
    <property type="entry name" value="Ubiquitin-like"/>
    <property type="match status" value="1"/>
</dbReference>
<reference evidence="5 6" key="1">
    <citation type="journal article" date="2020" name="ISME J.">
        <title>Uncovering the hidden diversity of litter-decomposition mechanisms in mushroom-forming fungi.</title>
        <authorList>
            <person name="Floudas D."/>
            <person name="Bentzer J."/>
            <person name="Ahren D."/>
            <person name="Johansson T."/>
            <person name="Persson P."/>
            <person name="Tunlid A."/>
        </authorList>
    </citation>
    <scope>NUCLEOTIDE SEQUENCE [LARGE SCALE GENOMIC DNA]</scope>
    <source>
        <strain evidence="5 6">CBS 146.42</strain>
    </source>
</reference>
<dbReference type="PANTHER" id="PTHR46555:SF1">
    <property type="entry name" value="UBIQUITIN-LIKE PROTEIN 4A"/>
    <property type="match status" value="1"/>
</dbReference>
<dbReference type="GO" id="GO:0071818">
    <property type="term" value="C:BAT3 complex"/>
    <property type="evidence" value="ECO:0007669"/>
    <property type="project" value="TreeGrafter"/>
</dbReference>
<comment type="subcellular location">
    <subcellularLocation>
        <location evidence="1">Cytoplasm</location>
        <location evidence="1">Cytosol</location>
    </subcellularLocation>
</comment>